<evidence type="ECO:0000313" key="2">
    <source>
        <dbReference type="Proteomes" id="UP000295804"/>
    </source>
</evidence>
<dbReference type="Proteomes" id="UP000295804">
    <property type="component" value="Unassembled WGS sequence"/>
</dbReference>
<dbReference type="SUPFAM" id="SSF52540">
    <property type="entry name" value="P-loop containing nucleoside triphosphate hydrolases"/>
    <property type="match status" value="1"/>
</dbReference>
<evidence type="ECO:0000313" key="1">
    <source>
        <dbReference type="EMBL" id="TDV49461.1"/>
    </source>
</evidence>
<proteinExistence type="predicted"/>
<reference evidence="1 2" key="1">
    <citation type="submission" date="2019-03" db="EMBL/GenBank/DDBJ databases">
        <title>Genomic analyses of the natural microbiome of Caenorhabditis elegans.</title>
        <authorList>
            <person name="Samuel B."/>
        </authorList>
    </citation>
    <scope>NUCLEOTIDE SEQUENCE [LARGE SCALE GENOMIC DNA]</scope>
    <source>
        <strain evidence="1 2">BIGb0525</strain>
    </source>
</reference>
<dbReference type="InterPro" id="IPR008868">
    <property type="entry name" value="TniB"/>
</dbReference>
<protein>
    <submittedName>
        <fullName evidence="1">TniB protein</fullName>
    </submittedName>
</protein>
<gene>
    <name evidence="1" type="ORF">EDF87_104107</name>
</gene>
<dbReference type="Pfam" id="PF05621">
    <property type="entry name" value="TniB"/>
    <property type="match status" value="1"/>
</dbReference>
<sequence>MKDLINLSHISPSRRKLALLGDEDRVNCIYTDCWINYPEVSSIRSAVRAVYEMPQKIQAQCILITGCPGMGKSSLFKRVESDMDNLRKRNKDRCGFISFTMSPDPTLRSFEESIGDSLGVPIGKIRNGLVPEALCRLAHLRSMRLVLIDEVHNLLHAGRSDQRKNLGFLRGLSSPPMSLSIIAFGVDDASYAISSDAQLERRFQIYDLPRWKENESFRSFLAAYESFLPLRKPSELWRQDKVKMLLSTSDGITDAIVKRITRGAVWSIIDGKEEIDMECLTKAANIPPCFDRENNEGR</sequence>
<dbReference type="InterPro" id="IPR027417">
    <property type="entry name" value="P-loop_NTPase"/>
</dbReference>
<organism evidence="1 2">
    <name type="scientific">Pseudomonas helmanticensis</name>
    <dbReference type="NCBI Taxonomy" id="1471381"/>
    <lineage>
        <taxon>Bacteria</taxon>
        <taxon>Pseudomonadati</taxon>
        <taxon>Pseudomonadota</taxon>
        <taxon>Gammaproteobacteria</taxon>
        <taxon>Pseudomonadales</taxon>
        <taxon>Pseudomonadaceae</taxon>
        <taxon>Pseudomonas</taxon>
    </lineage>
</organism>
<accession>A0A4V3FT06</accession>
<name>A0A4V3FT06_9PSED</name>
<dbReference type="RefSeq" id="WP_134175353.1">
    <property type="nucleotide sequence ID" value="NZ_SOCQ01000004.1"/>
</dbReference>
<dbReference type="Gene3D" id="3.40.50.300">
    <property type="entry name" value="P-loop containing nucleotide triphosphate hydrolases"/>
    <property type="match status" value="1"/>
</dbReference>
<dbReference type="EMBL" id="SOCQ01000004">
    <property type="protein sequence ID" value="TDV49461.1"/>
    <property type="molecule type" value="Genomic_DNA"/>
</dbReference>
<dbReference type="AlphaFoldDB" id="A0A4V3FT06"/>
<comment type="caution">
    <text evidence="1">The sequence shown here is derived from an EMBL/GenBank/DDBJ whole genome shotgun (WGS) entry which is preliminary data.</text>
</comment>